<evidence type="ECO:0000313" key="4">
    <source>
        <dbReference type="Proteomes" id="UP000618952"/>
    </source>
</evidence>
<dbReference type="Gene3D" id="3.50.50.60">
    <property type="entry name" value="FAD/NAD(P)-binding domain"/>
    <property type="match status" value="1"/>
</dbReference>
<keyword evidence="1" id="KW-0472">Membrane</keyword>
<keyword evidence="4" id="KW-1185">Reference proteome</keyword>
<dbReference type="Pfam" id="PF01266">
    <property type="entry name" value="DAO"/>
    <property type="match status" value="1"/>
</dbReference>
<evidence type="ECO:0000313" key="3">
    <source>
        <dbReference type="EMBL" id="MBC8770054.1"/>
    </source>
</evidence>
<evidence type="ECO:0000259" key="2">
    <source>
        <dbReference type="Pfam" id="PF01266"/>
    </source>
</evidence>
<dbReference type="PANTHER" id="PTHR13847">
    <property type="entry name" value="SARCOSINE DEHYDROGENASE-RELATED"/>
    <property type="match status" value="1"/>
</dbReference>
<gene>
    <name evidence="3" type="ORF">H4O18_18790</name>
</gene>
<dbReference type="InterPro" id="IPR006076">
    <property type="entry name" value="FAD-dep_OxRdtase"/>
</dbReference>
<reference evidence="3 4" key="1">
    <citation type="submission" date="2020-08" db="EMBL/GenBank/DDBJ databases">
        <title>Arenibacter gaetbuli sp. nov., isolated from a sand dune.</title>
        <authorList>
            <person name="Park S."/>
            <person name="Yoon J.-H."/>
        </authorList>
    </citation>
    <scope>NUCLEOTIDE SEQUENCE [LARGE SCALE GENOMIC DNA]</scope>
    <source>
        <strain evidence="3 4">BSSL-BM3</strain>
    </source>
</reference>
<dbReference type="InterPro" id="IPR036188">
    <property type="entry name" value="FAD/NAD-bd_sf"/>
</dbReference>
<feature type="domain" description="FAD dependent oxidoreductase" evidence="2">
    <location>
        <begin position="31"/>
        <end position="378"/>
    </location>
</feature>
<keyword evidence="1" id="KW-1133">Transmembrane helix</keyword>
<evidence type="ECO:0000256" key="1">
    <source>
        <dbReference type="SAM" id="Phobius"/>
    </source>
</evidence>
<keyword evidence="1" id="KW-0812">Transmembrane</keyword>
<dbReference type="Gene3D" id="3.30.9.10">
    <property type="entry name" value="D-Amino Acid Oxidase, subunit A, domain 2"/>
    <property type="match status" value="1"/>
</dbReference>
<dbReference type="PANTHER" id="PTHR13847:SF201">
    <property type="entry name" value="PUTATIBE OXIDOREDUCTASE"/>
    <property type="match status" value="1"/>
</dbReference>
<accession>A0ABR7QSK7</accession>
<dbReference type="SUPFAM" id="SSF51905">
    <property type="entry name" value="FAD/NAD(P)-binding domain"/>
    <property type="match status" value="1"/>
</dbReference>
<sequence length="401" mass="45244">MKLRTSEPFWLVKNGLINSYSSLRNDINTEILIVGGGITGSLLAYQCMADGYDTVLLDRREIGNGSTSATTSMLQYEIDIPLYKLIDLIGKEGAVENYKACSDAIDRLGKISKNIGSTCGFEKKESLYYAAFKKDVPNLRKEFNARKENDFFVKWLSAEEIENRFGIQNSFGGILSDQGGSIDAFRMAHDLLAYNSKKGLRVFDKTDIQSAIYNRANVLLKTGSGHSINTKKLIYCTGFESVELIKDKFVNLLSTYALIGEQQKSGSKKLNNTLFWNTADPYNYMRTTDDNRLLIGGADEDFIDAKKRDLLIPGKVGKLEKYLKRILPEYDFVPDFAWAGTFGETKDGLPYIGKHPNFKSTYFVLGFGGNGITFSTIGMDIISKLLKNRRHPLLKYYRFRR</sequence>
<feature type="transmembrane region" description="Helical" evidence="1">
    <location>
        <begin position="362"/>
        <end position="382"/>
    </location>
</feature>
<protein>
    <submittedName>
        <fullName evidence="3">FAD-binding oxidoreductase</fullName>
    </submittedName>
</protein>
<dbReference type="EMBL" id="JACLHY010000026">
    <property type="protein sequence ID" value="MBC8770054.1"/>
    <property type="molecule type" value="Genomic_DNA"/>
</dbReference>
<dbReference type="RefSeq" id="WP_187587524.1">
    <property type="nucleotide sequence ID" value="NZ_JACLHY010000026.1"/>
</dbReference>
<name>A0ABR7QSK7_9FLAO</name>
<comment type="caution">
    <text evidence="3">The sequence shown here is derived from an EMBL/GenBank/DDBJ whole genome shotgun (WGS) entry which is preliminary data.</text>
</comment>
<proteinExistence type="predicted"/>
<dbReference type="Proteomes" id="UP000618952">
    <property type="component" value="Unassembled WGS sequence"/>
</dbReference>
<organism evidence="3 4">
    <name type="scientific">Arenibacter arenosicollis</name>
    <dbReference type="NCBI Taxonomy" id="2762274"/>
    <lineage>
        <taxon>Bacteria</taxon>
        <taxon>Pseudomonadati</taxon>
        <taxon>Bacteroidota</taxon>
        <taxon>Flavobacteriia</taxon>
        <taxon>Flavobacteriales</taxon>
        <taxon>Flavobacteriaceae</taxon>
        <taxon>Arenibacter</taxon>
    </lineage>
</organism>